<evidence type="ECO:0000256" key="3">
    <source>
        <dbReference type="ARBA" id="ARBA00022438"/>
    </source>
</evidence>
<dbReference type="PANTHER" id="PTHR28570:SF3">
    <property type="entry name" value="ASPARTYL AMINOPEPTIDASE"/>
    <property type="match status" value="1"/>
</dbReference>
<protein>
    <recommendedName>
        <fullName evidence="10">M18 family aminopeptidase</fullName>
        <ecNumber evidence="10">3.4.11.-</ecNumber>
    </recommendedName>
</protein>
<gene>
    <name evidence="11" type="ORF">Selli2_19960</name>
</gene>
<evidence type="ECO:0000256" key="2">
    <source>
        <dbReference type="ARBA" id="ARBA00008290"/>
    </source>
</evidence>
<evidence type="ECO:0000256" key="10">
    <source>
        <dbReference type="RuleBase" id="RU004387"/>
    </source>
</evidence>
<evidence type="ECO:0000256" key="4">
    <source>
        <dbReference type="ARBA" id="ARBA00022670"/>
    </source>
</evidence>
<evidence type="ECO:0000313" key="11">
    <source>
        <dbReference type="EMBL" id="GLG90569.1"/>
    </source>
</evidence>
<keyword evidence="3 9" id="KW-0031">Aminopeptidase</keyword>
<dbReference type="SUPFAM" id="SSF53187">
    <property type="entry name" value="Zn-dependent exopeptidases"/>
    <property type="match status" value="1"/>
</dbReference>
<dbReference type="GO" id="GO:0008270">
    <property type="term" value="F:zinc ion binding"/>
    <property type="evidence" value="ECO:0007669"/>
    <property type="project" value="InterPro"/>
</dbReference>
<comment type="caution">
    <text evidence="11">The sequence shown here is derived from an EMBL/GenBank/DDBJ whole genome shotgun (WGS) entry which is preliminary data.</text>
</comment>
<dbReference type="PRINTS" id="PR00932">
    <property type="entry name" value="AMINO1PTASE"/>
</dbReference>
<evidence type="ECO:0000256" key="1">
    <source>
        <dbReference type="ARBA" id="ARBA00001947"/>
    </source>
</evidence>
<dbReference type="GO" id="GO:0006508">
    <property type="term" value="P:proteolysis"/>
    <property type="evidence" value="ECO:0007669"/>
    <property type="project" value="UniProtKB-KW"/>
</dbReference>
<evidence type="ECO:0000256" key="9">
    <source>
        <dbReference type="RuleBase" id="RU004386"/>
    </source>
</evidence>
<organism evidence="11 12">
    <name type="scientific">Sellimonas catena</name>
    <dbReference type="NCBI Taxonomy" id="2994035"/>
    <lineage>
        <taxon>Bacteria</taxon>
        <taxon>Bacillati</taxon>
        <taxon>Bacillota</taxon>
        <taxon>Clostridia</taxon>
        <taxon>Lachnospirales</taxon>
        <taxon>Lachnospiraceae</taxon>
        <taxon>Sellimonas</taxon>
    </lineage>
</organism>
<evidence type="ECO:0000256" key="5">
    <source>
        <dbReference type="ARBA" id="ARBA00022723"/>
    </source>
</evidence>
<evidence type="ECO:0000256" key="7">
    <source>
        <dbReference type="ARBA" id="ARBA00022833"/>
    </source>
</evidence>
<dbReference type="CDD" id="cd05658">
    <property type="entry name" value="M18_DAP"/>
    <property type="match status" value="1"/>
</dbReference>
<dbReference type="GO" id="GO:0005737">
    <property type="term" value="C:cytoplasm"/>
    <property type="evidence" value="ECO:0007669"/>
    <property type="project" value="UniProtKB-ARBA"/>
</dbReference>
<dbReference type="NCBIfam" id="NF002759">
    <property type="entry name" value="PRK02813.1"/>
    <property type="match status" value="1"/>
</dbReference>
<dbReference type="Gene3D" id="3.40.630.10">
    <property type="entry name" value="Zn peptidases"/>
    <property type="match status" value="1"/>
</dbReference>
<keyword evidence="8 9" id="KW-0482">Metalloprotease</keyword>
<dbReference type="Gene3D" id="2.30.250.10">
    <property type="entry name" value="Aminopeptidase i, Domain 2"/>
    <property type="match status" value="1"/>
</dbReference>
<evidence type="ECO:0000256" key="8">
    <source>
        <dbReference type="ARBA" id="ARBA00023049"/>
    </source>
</evidence>
<dbReference type="GO" id="GO:0008237">
    <property type="term" value="F:metallopeptidase activity"/>
    <property type="evidence" value="ECO:0007669"/>
    <property type="project" value="UniProtKB-KW"/>
</dbReference>
<proteinExistence type="inferred from homology"/>
<sequence length="450" mass="50042">MHNKMMDTQVCKDEALELAAFIQSSPTPFHAVEQMAEILKREGFLPLAESARWEIHRGGRYYVTRNHSSILAFEVGNDVQDYGFQIAASHSDSPTFKVKERAEMTVKGHYTKLNTEGYGGMLCAPWFDRPLSLAGRAVVRTKDGIQERLVKIDRDLLLIPSLAIHMNRKVNEGQKFNLQEDMLPLLSARELEPDTVRKLIAEELQIRPEHILGMDLFLYNRMKPSIWGLEEEFLSCPQLDDLQCAYASLKGFLKGKNPGGINVFACFDNEEVGSGTKQGAASTFLTDVLKRVNRALGKGEDDFCRAAASSFLLSCDNAHAVHPNCPQKTDEGNCAYLNEGIVIKSHAGQKYTSDGISTALFQEICRKAGVPVQYFANRSDMAGGSTLGNLAMAQMSMKAVDIGLPQLAMHSSYETSGIKDLVYLEQASEIFFRTQLLEEADGTIRMTIHE</sequence>
<comment type="similarity">
    <text evidence="2 9">Belongs to the peptidase M18 family.</text>
</comment>
<dbReference type="Pfam" id="PF02127">
    <property type="entry name" value="Peptidase_M18"/>
    <property type="match status" value="1"/>
</dbReference>
<comment type="cofactor">
    <cofactor evidence="1 10">
        <name>Zn(2+)</name>
        <dbReference type="ChEBI" id="CHEBI:29105"/>
    </cofactor>
</comment>
<dbReference type="InterPro" id="IPR023358">
    <property type="entry name" value="Peptidase_M18_dom2"/>
</dbReference>
<keyword evidence="7 9" id="KW-0862">Zinc</keyword>
<dbReference type="InterPro" id="IPR001948">
    <property type="entry name" value="Peptidase_M18"/>
</dbReference>
<dbReference type="EMBL" id="BSCH01000012">
    <property type="protein sequence ID" value="GLG90569.1"/>
    <property type="molecule type" value="Genomic_DNA"/>
</dbReference>
<name>A0A9W6CFX8_9FIRM</name>
<keyword evidence="5 9" id="KW-0479">Metal-binding</keyword>
<reference evidence="11" key="2">
    <citation type="submission" date="2022-11" db="EMBL/GenBank/DDBJ databases">
        <title>Draft genome sequence of Sellimonas catena strain 18CBH55.</title>
        <authorList>
            <person name="Atsushi H."/>
            <person name="Moriya O."/>
            <person name="Mitsuo S."/>
        </authorList>
    </citation>
    <scope>NUCLEOTIDE SEQUENCE</scope>
    <source>
        <strain evidence="11">18CBH55</strain>
    </source>
</reference>
<dbReference type="GO" id="GO:0004177">
    <property type="term" value="F:aminopeptidase activity"/>
    <property type="evidence" value="ECO:0007669"/>
    <property type="project" value="UniProtKB-KW"/>
</dbReference>
<dbReference type="EC" id="3.4.11.-" evidence="10"/>
<keyword evidence="6 9" id="KW-0378">Hydrolase</keyword>
<dbReference type="SUPFAM" id="SSF101821">
    <property type="entry name" value="Aminopeptidase/glucanase lid domain"/>
    <property type="match status" value="1"/>
</dbReference>
<evidence type="ECO:0000313" key="12">
    <source>
        <dbReference type="Proteomes" id="UP001145094"/>
    </source>
</evidence>
<reference evidence="11" key="3">
    <citation type="journal article" date="2023" name="Int. J. Syst. Evol. Microbiol.">
        <title>Sellimonas catena sp. nov., isolated from human faeces.</title>
        <authorList>
            <person name="Hisatomi A."/>
            <person name="Ohkuma M."/>
            <person name="Sakamoto M."/>
        </authorList>
    </citation>
    <scope>NUCLEOTIDE SEQUENCE</scope>
    <source>
        <strain evidence="11">18CBH55</strain>
    </source>
</reference>
<dbReference type="PANTHER" id="PTHR28570">
    <property type="entry name" value="ASPARTYL AMINOPEPTIDASE"/>
    <property type="match status" value="1"/>
</dbReference>
<evidence type="ECO:0000256" key="6">
    <source>
        <dbReference type="ARBA" id="ARBA00022801"/>
    </source>
</evidence>
<dbReference type="Proteomes" id="UP001145094">
    <property type="component" value="Unassembled WGS sequence"/>
</dbReference>
<reference evidence="11" key="1">
    <citation type="submission" date="2022-11" db="EMBL/GenBank/DDBJ databases">
        <title>Draft genome sequence of Sellimonas catena strain 18CBH55.</title>
        <authorList>
            <person name="Hisatomi A."/>
            <person name="Ohkuma M."/>
            <person name="Sakamoto M."/>
        </authorList>
    </citation>
    <scope>NUCLEOTIDE SEQUENCE</scope>
    <source>
        <strain evidence="11">18CBH55</strain>
    </source>
</reference>
<accession>A0A9W6CFX8</accession>
<dbReference type="AlphaFoldDB" id="A0A9W6CFX8"/>
<keyword evidence="4 9" id="KW-0645">Protease</keyword>